<proteinExistence type="predicted"/>
<dbReference type="SUPFAM" id="SSF54909">
    <property type="entry name" value="Dimeric alpha+beta barrel"/>
    <property type="match status" value="1"/>
</dbReference>
<dbReference type="InterPro" id="IPR051807">
    <property type="entry name" value="Sec-metab_biosynth-assoc"/>
</dbReference>
<dbReference type="InterPro" id="IPR005545">
    <property type="entry name" value="YCII"/>
</dbReference>
<feature type="domain" description="YCII-related" evidence="1">
    <location>
        <begin position="1"/>
        <end position="85"/>
    </location>
</feature>
<accession>A0A1J5RFL1</accession>
<gene>
    <name evidence="2" type="ORF">GALL_234240</name>
</gene>
<sequence length="92" mass="9831">MPFIVHCIDKSGHQDLRLANRAAHLDHLKSIGDTVLMAGPTLSDDGQSMTGSLLVLDFASRAETEAFCAKDPYALAGLFASVGISNYKKVLP</sequence>
<evidence type="ECO:0000313" key="2">
    <source>
        <dbReference type="EMBL" id="OIQ94569.1"/>
    </source>
</evidence>
<dbReference type="Pfam" id="PF03795">
    <property type="entry name" value="YCII"/>
    <property type="match status" value="1"/>
</dbReference>
<dbReference type="Gene3D" id="3.30.70.1060">
    <property type="entry name" value="Dimeric alpha+beta barrel"/>
    <property type="match status" value="1"/>
</dbReference>
<dbReference type="PANTHER" id="PTHR33606">
    <property type="entry name" value="PROTEIN YCII"/>
    <property type="match status" value="1"/>
</dbReference>
<comment type="caution">
    <text evidence="2">The sequence shown here is derived from an EMBL/GenBank/DDBJ whole genome shotgun (WGS) entry which is preliminary data.</text>
</comment>
<evidence type="ECO:0000259" key="1">
    <source>
        <dbReference type="Pfam" id="PF03795"/>
    </source>
</evidence>
<name>A0A1J5RFL1_9ZZZZ</name>
<dbReference type="PANTHER" id="PTHR33606:SF3">
    <property type="entry name" value="PROTEIN YCII"/>
    <property type="match status" value="1"/>
</dbReference>
<dbReference type="EMBL" id="MLJW01000183">
    <property type="protein sequence ID" value="OIQ94569.1"/>
    <property type="molecule type" value="Genomic_DNA"/>
</dbReference>
<organism evidence="2">
    <name type="scientific">mine drainage metagenome</name>
    <dbReference type="NCBI Taxonomy" id="410659"/>
    <lineage>
        <taxon>unclassified sequences</taxon>
        <taxon>metagenomes</taxon>
        <taxon>ecological metagenomes</taxon>
    </lineage>
</organism>
<protein>
    <submittedName>
        <fullName evidence="2">YciI-like protein</fullName>
    </submittedName>
</protein>
<reference evidence="2" key="1">
    <citation type="submission" date="2016-10" db="EMBL/GenBank/DDBJ databases">
        <title>Sequence of Gallionella enrichment culture.</title>
        <authorList>
            <person name="Poehlein A."/>
            <person name="Muehling M."/>
            <person name="Daniel R."/>
        </authorList>
    </citation>
    <scope>NUCLEOTIDE SEQUENCE</scope>
</reference>
<dbReference type="InterPro" id="IPR011008">
    <property type="entry name" value="Dimeric_a/b-barrel"/>
</dbReference>
<dbReference type="AlphaFoldDB" id="A0A1J5RFL1"/>